<evidence type="ECO:0000313" key="1">
    <source>
        <dbReference type="EMBL" id="MFD1383491.1"/>
    </source>
</evidence>
<dbReference type="Proteomes" id="UP001597059">
    <property type="component" value="Unassembled WGS sequence"/>
</dbReference>
<organism evidence="1 2">
    <name type="scientific">Rhodanobacter aciditrophus</name>
    <dbReference type="NCBI Taxonomy" id="1623218"/>
    <lineage>
        <taxon>Bacteria</taxon>
        <taxon>Pseudomonadati</taxon>
        <taxon>Pseudomonadota</taxon>
        <taxon>Gammaproteobacteria</taxon>
        <taxon>Lysobacterales</taxon>
        <taxon>Rhodanobacteraceae</taxon>
        <taxon>Rhodanobacter</taxon>
    </lineage>
</organism>
<comment type="caution">
    <text evidence="1">The sequence shown here is derived from an EMBL/GenBank/DDBJ whole genome shotgun (WGS) entry which is preliminary data.</text>
</comment>
<proteinExistence type="predicted"/>
<name>A0ABW4B1W5_9GAMM</name>
<sequence length="211" mass="24504">MNIISHRGYWKNEKEKNTELAFRNSFELGFGTETDIRDLDGEIVISHDIPKYSDELMLFSDFLSLYKSIDDSLPLALNVKSDGLQIPVKALLEKKNVKNYFLFDMSIPDMIQTKNYGLRFLTRVSDVEKEAIMLDASSGVWMDEFYEEWIDKQSIDFYTEQGMNVYLVSPELHKRRPEVKWSLLKSSGIQENNKVCLCTDLPEVAAEFFRG</sequence>
<dbReference type="Gene3D" id="3.20.20.190">
    <property type="entry name" value="Phosphatidylinositol (PI) phosphodiesterase"/>
    <property type="match status" value="1"/>
</dbReference>
<evidence type="ECO:0008006" key="3">
    <source>
        <dbReference type="Google" id="ProtNLM"/>
    </source>
</evidence>
<accession>A0ABW4B1W5</accession>
<dbReference type="InterPro" id="IPR017946">
    <property type="entry name" value="PLC-like_Pdiesterase_TIM-brl"/>
</dbReference>
<reference evidence="2" key="1">
    <citation type="journal article" date="2019" name="Int. J. Syst. Evol. Microbiol.">
        <title>The Global Catalogue of Microorganisms (GCM) 10K type strain sequencing project: providing services to taxonomists for standard genome sequencing and annotation.</title>
        <authorList>
            <consortium name="The Broad Institute Genomics Platform"/>
            <consortium name="The Broad Institute Genome Sequencing Center for Infectious Disease"/>
            <person name="Wu L."/>
            <person name="Ma J."/>
        </authorList>
    </citation>
    <scope>NUCLEOTIDE SEQUENCE [LARGE SCALE GENOMIC DNA]</scope>
    <source>
        <strain evidence="2">JCM 30774</strain>
    </source>
</reference>
<keyword evidence="2" id="KW-1185">Reference proteome</keyword>
<dbReference type="RefSeq" id="WP_377366816.1">
    <property type="nucleotide sequence ID" value="NZ_JBHTMN010000010.1"/>
</dbReference>
<evidence type="ECO:0000313" key="2">
    <source>
        <dbReference type="Proteomes" id="UP001597059"/>
    </source>
</evidence>
<gene>
    <name evidence="1" type="ORF">ACFQ45_08945</name>
</gene>
<dbReference type="SUPFAM" id="SSF51695">
    <property type="entry name" value="PLC-like phosphodiesterases"/>
    <property type="match status" value="1"/>
</dbReference>
<dbReference type="EMBL" id="JBHTMN010000010">
    <property type="protein sequence ID" value="MFD1383491.1"/>
    <property type="molecule type" value="Genomic_DNA"/>
</dbReference>
<protein>
    <recommendedName>
        <fullName evidence="3">Phosphodiesterase</fullName>
    </recommendedName>
</protein>